<dbReference type="RefSeq" id="WP_167608812.1">
    <property type="nucleotide sequence ID" value="NZ_SOYS01000002.1"/>
</dbReference>
<feature type="compositionally biased region" description="Polar residues" evidence="1">
    <location>
        <begin position="106"/>
        <end position="124"/>
    </location>
</feature>
<dbReference type="EMBL" id="SOYS01000002">
    <property type="protein sequence ID" value="NIY47258.1"/>
    <property type="molecule type" value="Genomic_DNA"/>
</dbReference>
<organism evidence="2 3">
    <name type="scientific">Cedecea colo</name>
    <dbReference type="NCBI Taxonomy" id="2552946"/>
    <lineage>
        <taxon>Bacteria</taxon>
        <taxon>Pseudomonadati</taxon>
        <taxon>Pseudomonadota</taxon>
        <taxon>Gammaproteobacteria</taxon>
        <taxon>Enterobacterales</taxon>
        <taxon>Enterobacteriaceae</taxon>
        <taxon>Cedecea</taxon>
    </lineage>
</organism>
<gene>
    <name evidence="2" type="ORF">E2L00_06850</name>
</gene>
<comment type="caution">
    <text evidence="2">The sequence shown here is derived from an EMBL/GenBank/DDBJ whole genome shotgun (WGS) entry which is preliminary data.</text>
</comment>
<feature type="region of interest" description="Disordered" evidence="1">
    <location>
        <begin position="104"/>
        <end position="131"/>
    </location>
</feature>
<sequence length="827" mass="92528">MPLIEIQRVPGLPKDRAHVPVGTIFSEWLAEESLHAEVRINVNGRELQNDDELSFELKDDDRVIIFDQPKGGGLVGTLLNPLEHFNPIKFTQKVMNSLIKQPGIDTGQTKTSSNNSLKGQTNIARNGEARPDNFGQIRAYPDLIQESIFEYVNNNKLVTEWMNFGLGRYNVENVRYSESSIGALPEASYTVYNPGSNIAVINQGFQFDDVDGQDLPGPNQTEDNPAYSATANTVVSADLSGGQMAVKIVQQQSFDYFYDLPRPHGVTFVVNVSYGTPSGTVTTDVNITANLSDAQTSDDGSVTNPTHYYTFYFSNLSGEDAQGLPANTVINTTKFVLNDNEPLVQGPFFSPLEGEQLWLHFHAEQSGRVTASFSGSYWQVDEQNNAIAGTTTQFSGAISNATKGSDYRYLTLKLAPPYGKGRYAFQIYRTDNYEDYNVLKLDYAHIVTIRKNVTYPDDTIVRVTTKETENSSSVKERKYNALITRHVISYDPSAQKVDYTIRPSRKFSDVALFNWLVTGGQDESTIDIFGLYQIQSELDARDERLAYFDYTFDDEDVSLGQRIETICDAAGVSVYSDDGVLSFTLDSKRDKPVTVFNRSNTVETGYSLSYDMTLPGGYDGVEVQYRNPTTNKQAFIRYRIRNNQIELGQPTKAKKFEMMYIRDSFQADYRAQKECRRLLYSRMSMSLTALADGEWVNVGDMVQVPDTYDTNQQAGYIVSRNGNNFETSERINFSGSMFVVVTDALGNTTSRYAATQRADTDFGFIAAIPDIELNIYDGFDVQSPSRYVIATSEELDATQWLITEKKPPNAGGTTSLNLSEYSDLTYP</sequence>
<evidence type="ECO:0000313" key="3">
    <source>
        <dbReference type="Proteomes" id="UP000697927"/>
    </source>
</evidence>
<dbReference type="NCBIfam" id="NF040662">
    <property type="entry name" value="attach_TipJ_rel"/>
    <property type="match status" value="1"/>
</dbReference>
<keyword evidence="3" id="KW-1185">Reference proteome</keyword>
<accession>A0ABX0VK03</accession>
<evidence type="ECO:0000313" key="2">
    <source>
        <dbReference type="EMBL" id="NIY47258.1"/>
    </source>
</evidence>
<evidence type="ECO:0000256" key="1">
    <source>
        <dbReference type="SAM" id="MobiDB-lite"/>
    </source>
</evidence>
<proteinExistence type="predicted"/>
<protein>
    <submittedName>
        <fullName evidence="2">MoaD/ThiS family protein</fullName>
    </submittedName>
</protein>
<name>A0ABX0VK03_9ENTR</name>
<dbReference type="Proteomes" id="UP000697927">
    <property type="component" value="Unassembled WGS sequence"/>
</dbReference>
<reference evidence="2 3" key="1">
    <citation type="journal article" date="2020" name="Microorganisms">
        <title>Polyphasic Characterisation of Cedecea colo sp. nov., a New Enteric Bacterium Isolated from the Koala Hindgut.</title>
        <authorList>
            <person name="Boath J.M."/>
            <person name="Dakhal S."/>
            <person name="Van T.T.H."/>
            <person name="Moore R.J."/>
            <person name="Dekiwadia C."/>
            <person name="Macreadie I.G."/>
        </authorList>
    </citation>
    <scope>NUCLEOTIDE SEQUENCE [LARGE SCALE GENOMIC DNA]</scope>
    <source>
        <strain evidence="2 3">ZA</strain>
    </source>
</reference>